<dbReference type="Proteomes" id="UP000245390">
    <property type="component" value="Unassembled WGS sequence"/>
</dbReference>
<dbReference type="PROSITE" id="PS00198">
    <property type="entry name" value="4FE4S_FER_1"/>
    <property type="match status" value="3"/>
</dbReference>
<dbReference type="Pfam" id="PF13237">
    <property type="entry name" value="Fer4_10"/>
    <property type="match status" value="1"/>
</dbReference>
<keyword evidence="4" id="KW-0411">Iron-sulfur</keyword>
<dbReference type="GO" id="GO:0046872">
    <property type="term" value="F:metal ion binding"/>
    <property type="evidence" value="ECO:0007669"/>
    <property type="project" value="UniProtKB-KW"/>
</dbReference>
<gene>
    <name evidence="7" type="ORF">C8D95_11090</name>
</gene>
<dbReference type="GO" id="GO:0051539">
    <property type="term" value="F:4 iron, 4 sulfur cluster binding"/>
    <property type="evidence" value="ECO:0007669"/>
    <property type="project" value="UniProtKB-KW"/>
</dbReference>
<keyword evidence="2" id="KW-0479">Metal-binding</keyword>
<dbReference type="PANTHER" id="PTHR43687:SF4">
    <property type="entry name" value="BLR5484 PROTEIN"/>
    <property type="match status" value="1"/>
</dbReference>
<dbReference type="EMBL" id="QGGV01000010">
    <property type="protein sequence ID" value="PWK54798.1"/>
    <property type="molecule type" value="Genomic_DNA"/>
</dbReference>
<feature type="domain" description="4Fe-4S ferredoxin-type" evidence="6">
    <location>
        <begin position="509"/>
        <end position="538"/>
    </location>
</feature>
<evidence type="ECO:0000313" key="7">
    <source>
        <dbReference type="EMBL" id="PWK54798.1"/>
    </source>
</evidence>
<feature type="region of interest" description="Disordered" evidence="5">
    <location>
        <begin position="642"/>
        <end position="666"/>
    </location>
</feature>
<evidence type="ECO:0000256" key="3">
    <source>
        <dbReference type="ARBA" id="ARBA00023004"/>
    </source>
</evidence>
<dbReference type="Pfam" id="PF12838">
    <property type="entry name" value="Fer4_7"/>
    <property type="match status" value="1"/>
</dbReference>
<reference evidence="7 8" key="1">
    <citation type="submission" date="2018-05" db="EMBL/GenBank/DDBJ databases">
        <title>Genomic Encyclopedia of Type Strains, Phase IV (KMG-IV): sequencing the most valuable type-strain genomes for metagenomic binning, comparative biology and taxonomic classification.</title>
        <authorList>
            <person name="Goeker M."/>
        </authorList>
    </citation>
    <scope>NUCLEOTIDE SEQUENCE [LARGE SCALE GENOMIC DNA]</scope>
    <source>
        <strain evidence="7 8">DSM 103371</strain>
    </source>
</reference>
<accession>A0A316G1W0</accession>
<dbReference type="PROSITE" id="PS51379">
    <property type="entry name" value="4FE4S_FER_2"/>
    <property type="match status" value="3"/>
</dbReference>
<evidence type="ECO:0000256" key="5">
    <source>
        <dbReference type="SAM" id="MobiDB-lite"/>
    </source>
</evidence>
<comment type="caution">
    <text evidence="7">The sequence shown here is derived from an EMBL/GenBank/DDBJ whole genome shotgun (WGS) entry which is preliminary data.</text>
</comment>
<keyword evidence="3" id="KW-0408">Iron</keyword>
<dbReference type="SUPFAM" id="SSF54862">
    <property type="entry name" value="4Fe-4S ferredoxins"/>
    <property type="match status" value="1"/>
</dbReference>
<name>A0A316G1W0_9RHOB</name>
<organism evidence="7 8">
    <name type="scientific">Silicimonas algicola</name>
    <dbReference type="NCBI Taxonomy" id="1826607"/>
    <lineage>
        <taxon>Bacteria</taxon>
        <taxon>Pseudomonadati</taxon>
        <taxon>Pseudomonadota</taxon>
        <taxon>Alphaproteobacteria</taxon>
        <taxon>Rhodobacterales</taxon>
        <taxon>Paracoccaceae</taxon>
    </lineage>
</organism>
<dbReference type="PANTHER" id="PTHR43687">
    <property type="entry name" value="ADENYLYLSULFATE REDUCTASE, BETA SUBUNIT"/>
    <property type="match status" value="1"/>
</dbReference>
<keyword evidence="8" id="KW-1185">Reference proteome</keyword>
<evidence type="ECO:0000313" key="8">
    <source>
        <dbReference type="Proteomes" id="UP000245390"/>
    </source>
</evidence>
<dbReference type="InterPro" id="IPR017896">
    <property type="entry name" value="4Fe4S_Fe-S-bd"/>
</dbReference>
<feature type="compositionally biased region" description="Basic and acidic residues" evidence="5">
    <location>
        <begin position="647"/>
        <end position="666"/>
    </location>
</feature>
<feature type="domain" description="4Fe-4S ferredoxin-type" evidence="6">
    <location>
        <begin position="540"/>
        <end position="569"/>
    </location>
</feature>
<keyword evidence="1" id="KW-0004">4Fe-4S</keyword>
<protein>
    <submittedName>
        <fullName evidence="7">4Fe-4S dicluster protein</fullName>
    </submittedName>
</protein>
<proteinExistence type="predicted"/>
<evidence type="ECO:0000256" key="2">
    <source>
        <dbReference type="ARBA" id="ARBA00022723"/>
    </source>
</evidence>
<dbReference type="Gene3D" id="3.30.70.20">
    <property type="match status" value="2"/>
</dbReference>
<dbReference type="InterPro" id="IPR050572">
    <property type="entry name" value="Fe-S_Ferredoxin"/>
</dbReference>
<evidence type="ECO:0000259" key="6">
    <source>
        <dbReference type="PROSITE" id="PS51379"/>
    </source>
</evidence>
<evidence type="ECO:0000256" key="1">
    <source>
        <dbReference type="ARBA" id="ARBA00022485"/>
    </source>
</evidence>
<feature type="domain" description="4Fe-4S ferredoxin-type" evidence="6">
    <location>
        <begin position="311"/>
        <end position="340"/>
    </location>
</feature>
<evidence type="ECO:0000256" key="4">
    <source>
        <dbReference type="ARBA" id="ARBA00023014"/>
    </source>
</evidence>
<dbReference type="AlphaFoldDB" id="A0A316G1W0"/>
<sequence length="666" mass="69809">MAFALTPWGGPMTAPKRLLLCTCEDTQAVDPQTASTALGGIDVRTVRALCMGNVDAAAKALAQEGETLIACGQMSAFFEDLAEELGAPERLATVDIRDRAGWTDTGTAFPKQAALLAESLVARPDTPTRDVTSEGTCLILGPAHVAVPAAESLAGSLAVTCLVAEDPGDMAPPATYDLALGRLKKAGGALGRFAVEVDGYRAADPGGRGAVRFGPAADGAKSTCDILLDLRGEGPLFSADHKREGYVRADPGDPIAVARAVAEARELQGVFEKPLYIRFDPGLCAHSRASQPGCARCLSVCPTGAITSAGDTVVIDTDVCAGCGECAAVCPSGAASYDDPPVSVLFARLRTLASEFRRAGGQAPRALFHEADWGGEMIRLSARFGRGLPPDVIPVEVSSIEGVGHAETLAALGVGFASVAVMPGPRSDTGVILRELALAEAIAGQGRLSVLDVSDPDAMEAALWDAEIAQPVADPILPLGGRREVTRLAGTALNVPDAVLELPEGAPYGAVVIDTEACTLCLACVSLCPVAALGDNPDKPQVTFREAACLQCGICASTCPEDAITLAPRLDLSKEALAPRVLNEEEPFDCINCGKPFGVRSTIEKIVEKLEDKHWMFKGSDNVKLIQMCDDCRISAQYHQEGSPFRMGDRPKPRTTDDYLKERKPH</sequence>
<dbReference type="InterPro" id="IPR017900">
    <property type="entry name" value="4Fe4S_Fe_S_CS"/>
</dbReference>